<organism evidence="2 3">
    <name type="scientific">Rotaria sordida</name>
    <dbReference type="NCBI Taxonomy" id="392033"/>
    <lineage>
        <taxon>Eukaryota</taxon>
        <taxon>Metazoa</taxon>
        <taxon>Spiralia</taxon>
        <taxon>Gnathifera</taxon>
        <taxon>Rotifera</taxon>
        <taxon>Eurotatoria</taxon>
        <taxon>Bdelloidea</taxon>
        <taxon>Philodinida</taxon>
        <taxon>Philodinidae</taxon>
        <taxon>Rotaria</taxon>
    </lineage>
</organism>
<accession>A0A818JBE3</accession>
<comment type="caution">
    <text evidence="2">The sequence shown here is derived from an EMBL/GenBank/DDBJ whole genome shotgun (WGS) entry which is preliminary data.</text>
</comment>
<dbReference type="EMBL" id="CAJOAX010000003">
    <property type="protein sequence ID" value="CAF3473800.1"/>
    <property type="molecule type" value="Genomic_DNA"/>
</dbReference>
<dbReference type="Proteomes" id="UP000663874">
    <property type="component" value="Unassembled WGS sequence"/>
</dbReference>
<gene>
    <name evidence="2" type="ORF">FNK824_LOCUS85</name>
    <name evidence="1" type="ORF">OTI717_LOCUS99</name>
</gene>
<sequence>MISNRELRKSTDDDDDDESIKDVQVRKDIQILSARLYDIREKFMKIIHKINNDSIDFVDQLSEKGKRNKF</sequence>
<evidence type="ECO:0000313" key="1">
    <source>
        <dbReference type="EMBL" id="CAF3473800.1"/>
    </source>
</evidence>
<dbReference type="Proteomes" id="UP000663823">
    <property type="component" value="Unassembled WGS sequence"/>
</dbReference>
<evidence type="ECO:0000313" key="2">
    <source>
        <dbReference type="EMBL" id="CAF3533202.1"/>
    </source>
</evidence>
<dbReference type="EMBL" id="CAJOBE010000003">
    <property type="protein sequence ID" value="CAF3533202.1"/>
    <property type="molecule type" value="Genomic_DNA"/>
</dbReference>
<protein>
    <submittedName>
        <fullName evidence="2">Uncharacterized protein</fullName>
    </submittedName>
</protein>
<proteinExistence type="predicted"/>
<dbReference type="AlphaFoldDB" id="A0A818JBE3"/>
<evidence type="ECO:0000313" key="3">
    <source>
        <dbReference type="Proteomes" id="UP000663874"/>
    </source>
</evidence>
<name>A0A818JBE3_9BILA</name>
<reference evidence="2" key="1">
    <citation type="submission" date="2021-02" db="EMBL/GenBank/DDBJ databases">
        <authorList>
            <person name="Nowell W R."/>
        </authorList>
    </citation>
    <scope>NUCLEOTIDE SEQUENCE</scope>
</reference>